<keyword evidence="4" id="KW-0325">Glycoprotein</keyword>
<dbReference type="SMART" id="SM00179">
    <property type="entry name" value="EGF_CA"/>
    <property type="match status" value="2"/>
</dbReference>
<evidence type="ECO:0000256" key="5">
    <source>
        <dbReference type="PROSITE-ProRule" id="PRU00076"/>
    </source>
</evidence>
<dbReference type="PANTHER" id="PTHR24042:SF5">
    <property type="entry name" value="EGF-LIKE CALCIUM-BINDING DOMAIN-CONTAINING PROTEIN"/>
    <property type="match status" value="1"/>
</dbReference>
<reference evidence="8" key="1">
    <citation type="submission" date="2022-11" db="UniProtKB">
        <authorList>
            <consortium name="WormBaseParasite"/>
        </authorList>
    </citation>
    <scope>IDENTIFICATION</scope>
</reference>
<organism evidence="7 8">
    <name type="scientific">Romanomermis culicivorax</name>
    <name type="common">Nematode worm</name>
    <dbReference type="NCBI Taxonomy" id="13658"/>
    <lineage>
        <taxon>Eukaryota</taxon>
        <taxon>Metazoa</taxon>
        <taxon>Ecdysozoa</taxon>
        <taxon>Nematoda</taxon>
        <taxon>Enoplea</taxon>
        <taxon>Dorylaimia</taxon>
        <taxon>Mermithida</taxon>
        <taxon>Mermithoidea</taxon>
        <taxon>Mermithidae</taxon>
        <taxon>Romanomermis</taxon>
    </lineage>
</organism>
<evidence type="ECO:0000259" key="6">
    <source>
        <dbReference type="PROSITE" id="PS50026"/>
    </source>
</evidence>
<keyword evidence="7" id="KW-1185">Reference proteome</keyword>
<dbReference type="GO" id="GO:0005509">
    <property type="term" value="F:calcium ion binding"/>
    <property type="evidence" value="ECO:0007669"/>
    <property type="project" value="InterPro"/>
</dbReference>
<dbReference type="InterPro" id="IPR049883">
    <property type="entry name" value="NOTCH1_EGF-like"/>
</dbReference>
<dbReference type="InterPro" id="IPR051586">
    <property type="entry name" value="PKC-binding_NELL"/>
</dbReference>
<evidence type="ECO:0000313" key="8">
    <source>
        <dbReference type="WBParaSite" id="nRc.2.0.1.t35734-RA"/>
    </source>
</evidence>
<sequence>IPTCTNLKCGQNAVCLELSPKEKFKNPVCTCKNGYESKNPAQGCTMVDLCLKLNNPCGQGIGRCTPLASSYNCTCNKGYYFNGFTCVDYDECKNPKPVCGENAICKNTIGSYNCTCIQGFDGDPYVMCKPIDLCTTT</sequence>
<dbReference type="InterPro" id="IPR001881">
    <property type="entry name" value="EGF-like_Ca-bd_dom"/>
</dbReference>
<comment type="caution">
    <text evidence="5">Lacks conserved residue(s) required for the propagation of feature annotation.</text>
</comment>
<protein>
    <submittedName>
        <fullName evidence="8">EGF-like domain-containing protein</fullName>
    </submittedName>
</protein>
<dbReference type="FunFam" id="2.10.25.10:FF:000731">
    <property type="entry name" value="Wall-associated receptor kinase 2"/>
    <property type="match status" value="1"/>
</dbReference>
<dbReference type="AlphaFoldDB" id="A0A915KCU3"/>
<feature type="domain" description="EGF-like" evidence="6">
    <location>
        <begin position="46"/>
        <end position="87"/>
    </location>
</feature>
<dbReference type="PROSITE" id="PS01187">
    <property type="entry name" value="EGF_CA"/>
    <property type="match status" value="1"/>
</dbReference>
<keyword evidence="3" id="KW-1015">Disulfide bond</keyword>
<dbReference type="Pfam" id="PF07645">
    <property type="entry name" value="EGF_CA"/>
    <property type="match status" value="1"/>
</dbReference>
<feature type="domain" description="EGF-like" evidence="6">
    <location>
        <begin position="88"/>
        <end position="129"/>
    </location>
</feature>
<dbReference type="InterPro" id="IPR018097">
    <property type="entry name" value="EGF_Ca-bd_CS"/>
</dbReference>
<dbReference type="PROSITE" id="PS01186">
    <property type="entry name" value="EGF_2"/>
    <property type="match status" value="2"/>
</dbReference>
<dbReference type="PROSITE" id="PS00010">
    <property type="entry name" value="ASX_HYDROXYL"/>
    <property type="match status" value="1"/>
</dbReference>
<dbReference type="Gene3D" id="2.10.25.10">
    <property type="entry name" value="Laminin"/>
    <property type="match status" value="2"/>
</dbReference>
<evidence type="ECO:0000256" key="2">
    <source>
        <dbReference type="ARBA" id="ARBA00022737"/>
    </source>
</evidence>
<dbReference type="Proteomes" id="UP000887565">
    <property type="component" value="Unplaced"/>
</dbReference>
<keyword evidence="1 5" id="KW-0245">EGF-like domain</keyword>
<dbReference type="WBParaSite" id="nRc.2.0.1.t35734-RA">
    <property type="protein sequence ID" value="nRc.2.0.1.t35734-RA"/>
    <property type="gene ID" value="nRc.2.0.1.g35734"/>
</dbReference>
<evidence type="ECO:0000256" key="4">
    <source>
        <dbReference type="ARBA" id="ARBA00023180"/>
    </source>
</evidence>
<dbReference type="GO" id="GO:0005615">
    <property type="term" value="C:extracellular space"/>
    <property type="evidence" value="ECO:0007669"/>
    <property type="project" value="TreeGrafter"/>
</dbReference>
<keyword evidence="2" id="KW-0677">Repeat</keyword>
<dbReference type="CDD" id="cd00054">
    <property type="entry name" value="EGF_CA"/>
    <property type="match status" value="1"/>
</dbReference>
<proteinExistence type="predicted"/>
<accession>A0A915KCU3</accession>
<dbReference type="GO" id="GO:0008201">
    <property type="term" value="F:heparin binding"/>
    <property type="evidence" value="ECO:0007669"/>
    <property type="project" value="TreeGrafter"/>
</dbReference>
<evidence type="ECO:0000256" key="3">
    <source>
        <dbReference type="ARBA" id="ARBA00023157"/>
    </source>
</evidence>
<dbReference type="PANTHER" id="PTHR24042">
    <property type="entry name" value="NEL HOMOLOG"/>
    <property type="match status" value="1"/>
</dbReference>
<dbReference type="InterPro" id="IPR009030">
    <property type="entry name" value="Growth_fac_rcpt_cys_sf"/>
</dbReference>
<dbReference type="SMART" id="SM00181">
    <property type="entry name" value="EGF"/>
    <property type="match status" value="3"/>
</dbReference>
<dbReference type="SUPFAM" id="SSF57184">
    <property type="entry name" value="Growth factor receptor domain"/>
    <property type="match status" value="1"/>
</dbReference>
<dbReference type="InterPro" id="IPR000152">
    <property type="entry name" value="EGF-type_Asp/Asn_hydroxyl_site"/>
</dbReference>
<dbReference type="InterPro" id="IPR000742">
    <property type="entry name" value="EGF"/>
</dbReference>
<name>A0A915KCU3_ROMCU</name>
<dbReference type="PROSITE" id="PS50026">
    <property type="entry name" value="EGF_3"/>
    <property type="match status" value="2"/>
</dbReference>
<evidence type="ECO:0000256" key="1">
    <source>
        <dbReference type="ARBA" id="ARBA00022536"/>
    </source>
</evidence>
<evidence type="ECO:0000313" key="7">
    <source>
        <dbReference type="Proteomes" id="UP000887565"/>
    </source>
</evidence>